<evidence type="ECO:0000313" key="1">
    <source>
        <dbReference type="EMBL" id="CAG7719985.1"/>
    </source>
</evidence>
<dbReference type="AlphaFoldDB" id="A0A8J2NZF4"/>
<dbReference type="EMBL" id="CAJVCH010066138">
    <property type="protein sequence ID" value="CAG7719985.1"/>
    <property type="molecule type" value="Genomic_DNA"/>
</dbReference>
<dbReference type="Proteomes" id="UP000708208">
    <property type="component" value="Unassembled WGS sequence"/>
</dbReference>
<evidence type="ECO:0000313" key="2">
    <source>
        <dbReference type="Proteomes" id="UP000708208"/>
    </source>
</evidence>
<reference evidence="1" key="1">
    <citation type="submission" date="2021-06" db="EMBL/GenBank/DDBJ databases">
        <authorList>
            <person name="Hodson N. C."/>
            <person name="Mongue J. A."/>
            <person name="Jaron S. K."/>
        </authorList>
    </citation>
    <scope>NUCLEOTIDE SEQUENCE</scope>
</reference>
<organism evidence="1 2">
    <name type="scientific">Allacma fusca</name>
    <dbReference type="NCBI Taxonomy" id="39272"/>
    <lineage>
        <taxon>Eukaryota</taxon>
        <taxon>Metazoa</taxon>
        <taxon>Ecdysozoa</taxon>
        <taxon>Arthropoda</taxon>
        <taxon>Hexapoda</taxon>
        <taxon>Collembola</taxon>
        <taxon>Symphypleona</taxon>
        <taxon>Sminthuridae</taxon>
        <taxon>Allacma</taxon>
    </lineage>
</organism>
<accession>A0A8J2NZF4</accession>
<proteinExistence type="predicted"/>
<gene>
    <name evidence="1" type="ORF">AFUS01_LOCUS9279</name>
</gene>
<name>A0A8J2NZF4_9HEXA</name>
<sequence>MNSNAQEFITIPSPSLLYRTIGGIL</sequence>
<protein>
    <submittedName>
        <fullName evidence="1">Uncharacterized protein</fullName>
    </submittedName>
</protein>
<feature type="non-terminal residue" evidence="1">
    <location>
        <position position="1"/>
    </location>
</feature>
<comment type="caution">
    <text evidence="1">The sequence shown here is derived from an EMBL/GenBank/DDBJ whole genome shotgun (WGS) entry which is preliminary data.</text>
</comment>
<keyword evidence="2" id="KW-1185">Reference proteome</keyword>